<feature type="region of interest" description="Disordered" evidence="1">
    <location>
        <begin position="137"/>
        <end position="203"/>
    </location>
</feature>
<evidence type="ECO:0000313" key="2">
    <source>
        <dbReference type="EMBL" id="EPX86354.1"/>
    </source>
</evidence>
<keyword evidence="3" id="KW-1185">Reference proteome</keyword>
<dbReference type="AlphaFoldDB" id="S9SJ05"/>
<protein>
    <submittedName>
        <fullName evidence="2">Uncharacterized protein</fullName>
    </submittedName>
</protein>
<feature type="compositionally biased region" description="Basic residues" evidence="1">
    <location>
        <begin position="158"/>
        <end position="167"/>
    </location>
</feature>
<organism evidence="2 3">
    <name type="scientific">Rubellimicrobium thermophilum DSM 16684</name>
    <dbReference type="NCBI Taxonomy" id="1123069"/>
    <lineage>
        <taxon>Bacteria</taxon>
        <taxon>Pseudomonadati</taxon>
        <taxon>Pseudomonadota</taxon>
        <taxon>Alphaproteobacteria</taxon>
        <taxon>Rhodobacterales</taxon>
        <taxon>Roseobacteraceae</taxon>
        <taxon>Rubellimicrobium</taxon>
    </lineage>
</organism>
<comment type="caution">
    <text evidence="2">The sequence shown here is derived from an EMBL/GenBank/DDBJ whole genome shotgun (WGS) entry which is preliminary data.</text>
</comment>
<feature type="compositionally biased region" description="Basic and acidic residues" evidence="1">
    <location>
        <begin position="76"/>
        <end position="85"/>
    </location>
</feature>
<feature type="region of interest" description="Disordered" evidence="1">
    <location>
        <begin position="221"/>
        <end position="352"/>
    </location>
</feature>
<feature type="compositionally biased region" description="Basic and acidic residues" evidence="1">
    <location>
        <begin position="325"/>
        <end position="352"/>
    </location>
</feature>
<feature type="compositionally biased region" description="Basic residues" evidence="1">
    <location>
        <begin position="224"/>
        <end position="241"/>
    </location>
</feature>
<dbReference type="EMBL" id="AOLV01000010">
    <property type="protein sequence ID" value="EPX86354.1"/>
    <property type="molecule type" value="Genomic_DNA"/>
</dbReference>
<name>S9SJ05_9RHOB</name>
<feature type="region of interest" description="Disordered" evidence="1">
    <location>
        <begin position="51"/>
        <end position="95"/>
    </location>
</feature>
<gene>
    <name evidence="2" type="ORF">ruthe_01169</name>
</gene>
<feature type="compositionally biased region" description="Basic residues" evidence="1">
    <location>
        <begin position="266"/>
        <end position="276"/>
    </location>
</feature>
<evidence type="ECO:0000256" key="1">
    <source>
        <dbReference type="SAM" id="MobiDB-lite"/>
    </source>
</evidence>
<accession>S9SJ05</accession>
<proteinExistence type="predicted"/>
<dbReference type="HOGENOM" id="CLU_787291_0_0_5"/>
<feature type="compositionally biased region" description="Basic and acidic residues" evidence="1">
    <location>
        <begin position="242"/>
        <end position="262"/>
    </location>
</feature>
<dbReference type="Proteomes" id="UP000015346">
    <property type="component" value="Unassembled WGS sequence"/>
</dbReference>
<sequence>MRRALHGYHPRGDEVLRAQVRRWRAHPARDLRRPRRLCDRAGACQACPVGGRAQPLQAAEPRPEGERHRTGQVQHPADRPDRLRQDASGPDAGAHPRCALHHGRCHHADRGGLCRRGCGEHHPQAAPGFGIQCRTGPAGDRLHRRGGQDHPQVGQPFHHPRCQRRGRPAGPAEDHGGHHRLRAAARRAQASPAGIPAGGHDQHPVHLRRCLCRAGKDHCPAFQGHRHGLRRQGHGARRTLRRRDLQGSRARGSSEVRPDPGIRRPPAGHRHAHGSRRGSPDPDPDRAQERSGQAVSAPLRDGGYQTHLHRGCAQGDRQARHREKDRRPRPAFDHGGDPARYHVRAAEPDLCA</sequence>
<evidence type="ECO:0000313" key="3">
    <source>
        <dbReference type="Proteomes" id="UP000015346"/>
    </source>
</evidence>
<feature type="compositionally biased region" description="Basic and acidic residues" evidence="1">
    <location>
        <begin position="278"/>
        <end position="289"/>
    </location>
</feature>
<reference evidence="2 3" key="1">
    <citation type="journal article" date="2013" name="Stand. Genomic Sci.">
        <title>Genome sequence of the reddish-pigmented Rubellimicrobium thermophilum type strain (DSM 16684(T)), a member of the Roseobacter clade.</title>
        <authorList>
            <person name="Fiebig A."/>
            <person name="Riedel T."/>
            <person name="Gronow S."/>
            <person name="Petersen J."/>
            <person name="Klenk H.P."/>
            <person name="Goker M."/>
        </authorList>
    </citation>
    <scope>NUCLEOTIDE SEQUENCE [LARGE SCALE GENOMIC DNA]</scope>
    <source>
        <strain evidence="2 3">DSM 16684</strain>
    </source>
</reference>